<feature type="domain" description="Histidine kinase" evidence="9">
    <location>
        <begin position="428"/>
        <end position="646"/>
    </location>
</feature>
<dbReference type="InterPro" id="IPR036097">
    <property type="entry name" value="HisK_dim/P_sf"/>
</dbReference>
<dbReference type="PROSITE" id="PS50109">
    <property type="entry name" value="HIS_KIN"/>
    <property type="match status" value="1"/>
</dbReference>
<dbReference type="SUPFAM" id="SSF48452">
    <property type="entry name" value="TPR-like"/>
    <property type="match status" value="2"/>
</dbReference>
<evidence type="ECO:0000313" key="11">
    <source>
        <dbReference type="Proteomes" id="UP000798808"/>
    </source>
</evidence>
<dbReference type="SMART" id="SM00388">
    <property type="entry name" value="HisKA"/>
    <property type="match status" value="1"/>
</dbReference>
<reference evidence="10 11" key="1">
    <citation type="submission" date="2019-02" db="EMBL/GenBank/DDBJ databases">
        <authorList>
            <person name="Goldberg S.R."/>
            <person name="Haltli B.A."/>
            <person name="Correa H."/>
            <person name="Russell K.G."/>
        </authorList>
    </citation>
    <scope>NUCLEOTIDE SEQUENCE [LARGE SCALE GENOMIC DNA]</scope>
    <source>
        <strain evidence="10 11">JCM 16186</strain>
    </source>
</reference>
<dbReference type="InterPro" id="IPR004358">
    <property type="entry name" value="Sig_transdc_His_kin-like_C"/>
</dbReference>
<dbReference type="EMBL" id="SMLW01000449">
    <property type="protein sequence ID" value="MTI24751.1"/>
    <property type="molecule type" value="Genomic_DNA"/>
</dbReference>
<evidence type="ECO:0000256" key="8">
    <source>
        <dbReference type="SAM" id="Phobius"/>
    </source>
</evidence>
<keyword evidence="6" id="KW-0902">Two-component regulatory system</keyword>
<dbReference type="EC" id="2.7.13.3" evidence="2"/>
<dbReference type="GO" id="GO:0016301">
    <property type="term" value="F:kinase activity"/>
    <property type="evidence" value="ECO:0007669"/>
    <property type="project" value="UniProtKB-KW"/>
</dbReference>
<feature type="transmembrane region" description="Helical" evidence="8">
    <location>
        <begin position="18"/>
        <end position="37"/>
    </location>
</feature>
<dbReference type="InterPro" id="IPR019734">
    <property type="entry name" value="TPR_rpt"/>
</dbReference>
<feature type="transmembrane region" description="Helical" evidence="8">
    <location>
        <begin position="368"/>
        <end position="388"/>
    </location>
</feature>
<dbReference type="CDD" id="cd00082">
    <property type="entry name" value="HisKA"/>
    <property type="match status" value="1"/>
</dbReference>
<feature type="coiled-coil region" evidence="7">
    <location>
        <begin position="391"/>
        <end position="421"/>
    </location>
</feature>
<evidence type="ECO:0000256" key="1">
    <source>
        <dbReference type="ARBA" id="ARBA00000085"/>
    </source>
</evidence>
<dbReference type="InterPro" id="IPR036890">
    <property type="entry name" value="HATPase_C_sf"/>
</dbReference>
<evidence type="ECO:0000313" key="10">
    <source>
        <dbReference type="EMBL" id="MTI24751.1"/>
    </source>
</evidence>
<dbReference type="SMART" id="SM00028">
    <property type="entry name" value="TPR"/>
    <property type="match status" value="4"/>
</dbReference>
<gene>
    <name evidence="10" type="ORF">E1163_07350</name>
</gene>
<evidence type="ECO:0000256" key="6">
    <source>
        <dbReference type="ARBA" id="ARBA00023012"/>
    </source>
</evidence>
<evidence type="ECO:0000256" key="5">
    <source>
        <dbReference type="ARBA" id="ARBA00022777"/>
    </source>
</evidence>
<comment type="catalytic activity">
    <reaction evidence="1">
        <text>ATP + protein L-histidine = ADP + protein N-phospho-L-histidine.</text>
        <dbReference type="EC" id="2.7.13.3"/>
    </reaction>
</comment>
<dbReference type="InterPro" id="IPR003594">
    <property type="entry name" value="HATPase_dom"/>
</dbReference>
<keyword evidence="7" id="KW-0175">Coiled coil</keyword>
<dbReference type="SUPFAM" id="SSF47384">
    <property type="entry name" value="Homodimeric domain of signal transducing histidine kinase"/>
    <property type="match status" value="1"/>
</dbReference>
<keyword evidence="8" id="KW-0812">Transmembrane</keyword>
<dbReference type="InterPro" id="IPR005467">
    <property type="entry name" value="His_kinase_dom"/>
</dbReference>
<dbReference type="Gene3D" id="1.10.287.130">
    <property type="match status" value="1"/>
</dbReference>
<dbReference type="PRINTS" id="PR00344">
    <property type="entry name" value="BCTRLSENSOR"/>
</dbReference>
<comment type="caution">
    <text evidence="10">The sequence shown here is derived from an EMBL/GenBank/DDBJ whole genome shotgun (WGS) entry which is preliminary data.</text>
</comment>
<organism evidence="10 11">
    <name type="scientific">Fulvivirga kasyanovii</name>
    <dbReference type="NCBI Taxonomy" id="396812"/>
    <lineage>
        <taxon>Bacteria</taxon>
        <taxon>Pseudomonadati</taxon>
        <taxon>Bacteroidota</taxon>
        <taxon>Cytophagia</taxon>
        <taxon>Cytophagales</taxon>
        <taxon>Fulvivirgaceae</taxon>
        <taxon>Fulvivirga</taxon>
    </lineage>
</organism>
<evidence type="ECO:0000256" key="7">
    <source>
        <dbReference type="SAM" id="Coils"/>
    </source>
</evidence>
<dbReference type="Pfam" id="PF00512">
    <property type="entry name" value="HisKA"/>
    <property type="match status" value="1"/>
</dbReference>
<keyword evidence="11" id="KW-1185">Reference proteome</keyword>
<dbReference type="Pfam" id="PF02518">
    <property type="entry name" value="HATPase_c"/>
    <property type="match status" value="1"/>
</dbReference>
<dbReference type="SMART" id="SM00387">
    <property type="entry name" value="HATPase_c"/>
    <property type="match status" value="1"/>
</dbReference>
<dbReference type="SUPFAM" id="SSF55874">
    <property type="entry name" value="ATPase domain of HSP90 chaperone/DNA topoisomerase II/histidine kinase"/>
    <property type="match status" value="1"/>
</dbReference>
<proteinExistence type="predicted"/>
<dbReference type="Pfam" id="PF13424">
    <property type="entry name" value="TPR_12"/>
    <property type="match status" value="1"/>
</dbReference>
<dbReference type="PANTHER" id="PTHR43711">
    <property type="entry name" value="TWO-COMPONENT HISTIDINE KINASE"/>
    <property type="match status" value="1"/>
</dbReference>
<keyword evidence="8" id="KW-1133">Transmembrane helix</keyword>
<protein>
    <recommendedName>
        <fullName evidence="2">histidine kinase</fullName>
        <ecNumber evidence="2">2.7.13.3</ecNumber>
    </recommendedName>
</protein>
<feature type="coiled-coil region" evidence="7">
    <location>
        <begin position="297"/>
        <end position="353"/>
    </location>
</feature>
<evidence type="ECO:0000256" key="3">
    <source>
        <dbReference type="ARBA" id="ARBA00022553"/>
    </source>
</evidence>
<name>A0ABW9RLA0_9BACT</name>
<evidence type="ECO:0000259" key="9">
    <source>
        <dbReference type="PROSITE" id="PS50109"/>
    </source>
</evidence>
<keyword evidence="5 10" id="KW-0418">Kinase</keyword>
<dbReference type="InterPro" id="IPR011990">
    <property type="entry name" value="TPR-like_helical_dom_sf"/>
</dbReference>
<accession>A0ABW9RLA0</accession>
<sequence>MILSWIYKMMIEDKYDLIFIRAYLIIGFIFFTCTLFGQDQVKADSLIFILETEELSDSLKLEVLSEVFKHHNDPEMRLFYAVMASELAENIGNQVFLYKSKLNIGHAYRKMGLLDKALDALLQSLQIAEKLMDKKREAVAFTAIGSVYRVENNYREALKYYNLGIKKFRETNDSIKLATGLLNTGELYRIDYKFDSALIYFQESLEIFKQKNYDIGIAYNLGNIGLIYAERGKNNLAEKNISEAVIVLEELGDTYAVSIYDTYMADIYKDKGDYQRALEYANRSHKEAVKGGFKEQVRDASLKLSELYSDLKDYEKAFNFQSQYIAYRDSINNEETIRKMADLRTEYEVSQKQAEVDLLNEQKRNQQIIGVGLTLVILLVAALALMFYKNSKQRQQTNQILSEQKEEIEAQRDQLDELNQSKDKFFSIISHDLRGPVHAFKGMSRLIKMYIDQNCIDELAELNQHFDKSVDQLSTLLDDLLDWAVSQQGKVPYSPEEVSLHDLSEDVMGLFHNMAQAKKINLTTNIPQDIQLWVDSNSLRTILRNLVNNALKFTEEGGSVTLSAEKDGDMAALHVSDTGRGISQEQLQSLFKLGGHKRSWGTEGEKGLGLGLQLVYSFSEMNGGSITVESEEGEGTTFTIHMPLHKIAPTPEMMNS</sequence>
<dbReference type="PANTHER" id="PTHR43711:SF1">
    <property type="entry name" value="HISTIDINE KINASE 1"/>
    <property type="match status" value="1"/>
</dbReference>
<dbReference type="Proteomes" id="UP000798808">
    <property type="component" value="Unassembled WGS sequence"/>
</dbReference>
<dbReference type="Gene3D" id="1.25.40.10">
    <property type="entry name" value="Tetratricopeptide repeat domain"/>
    <property type="match status" value="1"/>
</dbReference>
<dbReference type="InterPro" id="IPR003661">
    <property type="entry name" value="HisK_dim/P_dom"/>
</dbReference>
<evidence type="ECO:0000256" key="2">
    <source>
        <dbReference type="ARBA" id="ARBA00012438"/>
    </source>
</evidence>
<evidence type="ECO:0000256" key="4">
    <source>
        <dbReference type="ARBA" id="ARBA00022679"/>
    </source>
</evidence>
<keyword evidence="3" id="KW-0597">Phosphoprotein</keyword>
<keyword evidence="4" id="KW-0808">Transferase</keyword>
<keyword evidence="8" id="KW-0472">Membrane</keyword>
<dbReference type="Gene3D" id="3.30.565.10">
    <property type="entry name" value="Histidine kinase-like ATPase, C-terminal domain"/>
    <property type="match status" value="1"/>
</dbReference>
<dbReference type="InterPro" id="IPR050736">
    <property type="entry name" value="Sensor_HK_Regulatory"/>
</dbReference>